<evidence type="ECO:0000313" key="1">
    <source>
        <dbReference type="EMBL" id="QHU35507.1"/>
    </source>
</evidence>
<name>A0A6C0LXX6_9ZZZZ</name>
<sequence length="143" mass="16433">MTSRRVLGPSNIIPGFFTEGNVKAVSIIVSNILTKEFNHDILIPTDAVESMMDTVYEESVYAPTFRNVNGQYDRGLLYLNNIVMTRLLSSCRQEILTTQRATNWLKNERKARMNDSSLGLRNHDIIKLRLPEKTLPLVWSRSY</sequence>
<organism evidence="1">
    <name type="scientific">viral metagenome</name>
    <dbReference type="NCBI Taxonomy" id="1070528"/>
    <lineage>
        <taxon>unclassified sequences</taxon>
        <taxon>metagenomes</taxon>
        <taxon>organismal metagenomes</taxon>
    </lineage>
</organism>
<reference evidence="1" key="1">
    <citation type="journal article" date="2020" name="Nature">
        <title>Giant virus diversity and host interactions through global metagenomics.</title>
        <authorList>
            <person name="Schulz F."/>
            <person name="Roux S."/>
            <person name="Paez-Espino D."/>
            <person name="Jungbluth S."/>
            <person name="Walsh D.A."/>
            <person name="Denef V.J."/>
            <person name="McMahon K.D."/>
            <person name="Konstantinidis K.T."/>
            <person name="Eloe-Fadrosh E.A."/>
            <person name="Kyrpides N.C."/>
            <person name="Woyke T."/>
        </authorList>
    </citation>
    <scope>NUCLEOTIDE SEQUENCE</scope>
    <source>
        <strain evidence="1">GVMAG-S-1029409-49</strain>
    </source>
</reference>
<dbReference type="AlphaFoldDB" id="A0A6C0LXX6"/>
<accession>A0A6C0LXX6</accession>
<protein>
    <submittedName>
        <fullName evidence="1">Uncharacterized protein</fullName>
    </submittedName>
</protein>
<proteinExistence type="predicted"/>
<dbReference type="EMBL" id="MN740609">
    <property type="protein sequence ID" value="QHU35507.1"/>
    <property type="molecule type" value="Genomic_DNA"/>
</dbReference>